<evidence type="ECO:0000256" key="3">
    <source>
        <dbReference type="ARBA" id="ARBA00023125"/>
    </source>
</evidence>
<sequence>MNEQTSLDINQEADHPEQLIIEHIDIWTSAILAKSTSGRGSSKKYELYGITKLRELILELAVRGKLVPQDTDDEPASVLLEKVAAEKAQLIKEKVIKKTKPLPLISNNEKAFELPQGWQRVRLNEVLNIFNGNSINARLKESKYSNVTNGLPYVGTKDVGYGFETLNYDNGIIIPYEEPKFRVAKAGSVLICAEGGSAGKKCGITDRDICFGNKLYANEVFHKDLKPEFILMNFLSPTFFSQFSDSMTGIIGGISMAKFSHLVIAIPPKEEQQRIVAKVGNLMLLCDQLEQQTGDSVDAHSTLVEVLLATLTESINSDELKQNWKRIAEYFDILFTTKQSIEELAKAILDMAIKGLLTDNLDIKVVPLEKVLSFGPKNGYSPREVDYSSEAKVLSLGATSTGSLLLEKSKSFDKEIAADSHLWLTKDDILIQRGNSAEYVGSNLLIHEDIPGFIYPDLMMKIQADSCIHPKYLSIVLSSPTSRRFMWERMVGTSGTMPKINQKTVESVPVPLPTLEEQSQIVAKVGELMAICDQLKEKLQ</sequence>
<feature type="domain" description="Type I restriction modification DNA specificity" evidence="4">
    <location>
        <begin position="115"/>
        <end position="293"/>
    </location>
</feature>
<feature type="domain" description="Type I restriction modification DNA specificity" evidence="4">
    <location>
        <begin position="422"/>
        <end position="538"/>
    </location>
</feature>
<dbReference type="SUPFAM" id="SSF116734">
    <property type="entry name" value="DNA methylase specificity domain"/>
    <property type="match status" value="2"/>
</dbReference>
<dbReference type="PANTHER" id="PTHR43140:SF1">
    <property type="entry name" value="TYPE I RESTRICTION ENZYME ECOKI SPECIFICITY SUBUNIT"/>
    <property type="match status" value="1"/>
</dbReference>
<dbReference type="GO" id="GO:0009035">
    <property type="term" value="F:type I site-specific deoxyribonuclease activity"/>
    <property type="evidence" value="ECO:0007669"/>
    <property type="project" value="UniProtKB-EC"/>
</dbReference>
<evidence type="ECO:0000313" key="5">
    <source>
        <dbReference type="EMBL" id="ERL55888.1"/>
    </source>
</evidence>
<dbReference type="PANTHER" id="PTHR43140">
    <property type="entry name" value="TYPE-1 RESTRICTION ENZYME ECOKI SPECIFICITY PROTEIN"/>
    <property type="match status" value="1"/>
</dbReference>
<dbReference type="AlphaFoldDB" id="U4TBM5"/>
<dbReference type="PATRIC" id="fig|1354303.4.peg.1213"/>
<evidence type="ECO:0000256" key="2">
    <source>
        <dbReference type="ARBA" id="ARBA00022747"/>
    </source>
</evidence>
<comment type="similarity">
    <text evidence="1">Belongs to the type-I restriction system S methylase family.</text>
</comment>
<gene>
    <name evidence="5" type="ORF">M917_1230</name>
</gene>
<dbReference type="Proteomes" id="UP000016761">
    <property type="component" value="Unassembled WGS sequence"/>
</dbReference>
<dbReference type="eggNOG" id="COG0732">
    <property type="taxonomic scope" value="Bacteria"/>
</dbReference>
<dbReference type="InterPro" id="IPR051212">
    <property type="entry name" value="Type-I_RE_S_subunit"/>
</dbReference>
<dbReference type="InterPro" id="IPR044946">
    <property type="entry name" value="Restrct_endonuc_typeI_TRD_sf"/>
</dbReference>
<dbReference type="CDD" id="cd17261">
    <property type="entry name" value="RMtype1_S_EcoKI-TRD2-CR2_like"/>
    <property type="match status" value="1"/>
</dbReference>
<evidence type="ECO:0000313" key="6">
    <source>
        <dbReference type="Proteomes" id="UP000016761"/>
    </source>
</evidence>
<comment type="caution">
    <text evidence="5">The sequence shown here is derived from an EMBL/GenBank/DDBJ whole genome shotgun (WGS) entry which is preliminary data.</text>
</comment>
<dbReference type="Pfam" id="PF01420">
    <property type="entry name" value="Methylase_S"/>
    <property type="match status" value="2"/>
</dbReference>
<dbReference type="STRING" id="1354303.M917_1230"/>
<protein>
    <submittedName>
        <fullName evidence="5">Type I restriction-modification system, specificity subunit S</fullName>
        <ecNumber evidence="5">3.1.21.3</ecNumber>
    </submittedName>
</protein>
<evidence type="ECO:0000259" key="4">
    <source>
        <dbReference type="Pfam" id="PF01420"/>
    </source>
</evidence>
<proteinExistence type="inferred from homology"/>
<evidence type="ECO:0000256" key="1">
    <source>
        <dbReference type="ARBA" id="ARBA00010923"/>
    </source>
</evidence>
<keyword evidence="2" id="KW-0680">Restriction system</keyword>
<keyword evidence="5" id="KW-0378">Hydrolase</keyword>
<keyword evidence="3" id="KW-0238">DNA-binding</keyword>
<dbReference type="GO" id="GO:0009307">
    <property type="term" value="P:DNA restriction-modification system"/>
    <property type="evidence" value="ECO:0007669"/>
    <property type="project" value="UniProtKB-KW"/>
</dbReference>
<dbReference type="RefSeq" id="WP_021813876.1">
    <property type="nucleotide sequence ID" value="NZ_AUSW01000018.1"/>
</dbReference>
<reference evidence="5 6" key="1">
    <citation type="journal article" date="2013" name="Genome Announc.">
        <title>Draft Genome Sequence of Psychrobacter aquaticus Strain CMS 56T, Isolated from a Cyanobacterial Mat Sample Collected from Water Bodies in the McMurdo Dry Valley Region of Antarctica.</title>
        <authorList>
            <person name="Reddy G.S."/>
            <person name="Ara S."/>
            <person name="Singh A."/>
            <person name="Kumar Pinnaka A."/>
            <person name="Shivaji S."/>
        </authorList>
    </citation>
    <scope>NUCLEOTIDE SEQUENCE [LARGE SCALE GENOMIC DNA]</scope>
    <source>
        <strain evidence="5 6">CMS 56</strain>
    </source>
</reference>
<dbReference type="Gene3D" id="3.90.220.20">
    <property type="entry name" value="DNA methylase specificity domains"/>
    <property type="match status" value="2"/>
</dbReference>
<accession>U4TBM5</accession>
<dbReference type="REBASE" id="75494">
    <property type="entry name" value="S.Paq56ORF1229P"/>
</dbReference>
<dbReference type="InterPro" id="IPR000055">
    <property type="entry name" value="Restrct_endonuc_typeI_TRD"/>
</dbReference>
<dbReference type="EC" id="3.1.21.3" evidence="5"/>
<keyword evidence="6" id="KW-1185">Reference proteome</keyword>
<dbReference type="OrthoDB" id="398435at2"/>
<name>U4TBM5_9GAMM</name>
<dbReference type="EMBL" id="AUSW01000018">
    <property type="protein sequence ID" value="ERL55888.1"/>
    <property type="molecule type" value="Genomic_DNA"/>
</dbReference>
<dbReference type="GO" id="GO:0003677">
    <property type="term" value="F:DNA binding"/>
    <property type="evidence" value="ECO:0007669"/>
    <property type="project" value="UniProtKB-KW"/>
</dbReference>
<organism evidence="5 6">
    <name type="scientific">Psychrobacter aquaticus CMS 56</name>
    <dbReference type="NCBI Taxonomy" id="1354303"/>
    <lineage>
        <taxon>Bacteria</taxon>
        <taxon>Pseudomonadati</taxon>
        <taxon>Pseudomonadota</taxon>
        <taxon>Gammaproteobacteria</taxon>
        <taxon>Moraxellales</taxon>
        <taxon>Moraxellaceae</taxon>
        <taxon>Psychrobacter</taxon>
    </lineage>
</organism>